<dbReference type="GO" id="GO:0005815">
    <property type="term" value="C:microtubule organizing center"/>
    <property type="evidence" value="ECO:0007669"/>
    <property type="project" value="InterPro"/>
</dbReference>
<evidence type="ECO:0000256" key="3">
    <source>
        <dbReference type="SAM" id="Coils"/>
    </source>
</evidence>
<dbReference type="SUPFAM" id="SSF57997">
    <property type="entry name" value="Tropomyosin"/>
    <property type="match status" value="1"/>
</dbReference>
<feature type="region of interest" description="Disordered" evidence="4">
    <location>
        <begin position="1012"/>
        <end position="1039"/>
    </location>
</feature>
<evidence type="ECO:0000313" key="6">
    <source>
        <dbReference type="EMBL" id="KAF8483441.1"/>
    </source>
</evidence>
<evidence type="ECO:0000256" key="4">
    <source>
        <dbReference type="SAM" id="MobiDB-lite"/>
    </source>
</evidence>
<feature type="compositionally biased region" description="Basic and acidic residues" evidence="4">
    <location>
        <begin position="1012"/>
        <end position="1029"/>
    </location>
</feature>
<reference evidence="6" key="1">
    <citation type="submission" date="2019-10" db="EMBL/GenBank/DDBJ databases">
        <authorList>
            <consortium name="DOE Joint Genome Institute"/>
            <person name="Kuo A."/>
            <person name="Miyauchi S."/>
            <person name="Kiss E."/>
            <person name="Drula E."/>
            <person name="Kohler A."/>
            <person name="Sanchez-Garcia M."/>
            <person name="Andreopoulos B."/>
            <person name="Barry K.W."/>
            <person name="Bonito G."/>
            <person name="Buee M."/>
            <person name="Carver A."/>
            <person name="Chen C."/>
            <person name="Cichocki N."/>
            <person name="Clum A."/>
            <person name="Culley D."/>
            <person name="Crous P.W."/>
            <person name="Fauchery L."/>
            <person name="Girlanda M."/>
            <person name="Hayes R."/>
            <person name="Keri Z."/>
            <person name="LaButti K."/>
            <person name="Lipzen A."/>
            <person name="Lombard V."/>
            <person name="Magnuson J."/>
            <person name="Maillard F."/>
            <person name="Morin E."/>
            <person name="Murat C."/>
            <person name="Nolan M."/>
            <person name="Ohm R."/>
            <person name="Pangilinan J."/>
            <person name="Pereira M."/>
            <person name="Perotto S."/>
            <person name="Peter M."/>
            <person name="Riley R."/>
            <person name="Sitrit Y."/>
            <person name="Stielow B."/>
            <person name="Szollosi G."/>
            <person name="Zifcakova L."/>
            <person name="Stursova M."/>
            <person name="Spatafora J.W."/>
            <person name="Tedersoo L."/>
            <person name="Vaario L.-M."/>
            <person name="Yamada A."/>
            <person name="Yan M."/>
            <person name="Wang P."/>
            <person name="Xu J."/>
            <person name="Bruns T."/>
            <person name="Baldrian P."/>
            <person name="Vilgalys R."/>
            <person name="Henrissat B."/>
            <person name="Grigoriev I.V."/>
            <person name="Hibbett D."/>
            <person name="Nagy L.G."/>
            <person name="Martin F.M."/>
        </authorList>
    </citation>
    <scope>NUCLEOTIDE SEQUENCE</scope>
    <source>
        <strain evidence="6">Prilba</strain>
    </source>
</reference>
<feature type="compositionally biased region" description="Low complexity" evidence="4">
    <location>
        <begin position="39"/>
        <end position="55"/>
    </location>
</feature>
<comment type="subcellular location">
    <subcellularLocation>
        <location evidence="1">Cytoplasm</location>
    </subcellularLocation>
</comment>
<feature type="compositionally biased region" description="Polar residues" evidence="4">
    <location>
        <begin position="120"/>
        <end position="132"/>
    </location>
</feature>
<accession>A0A9P5TBW1</accession>
<gene>
    <name evidence="6" type="ORF">DFH94DRAFT_721795</name>
</gene>
<feature type="coiled-coil region" evidence="3">
    <location>
        <begin position="321"/>
        <end position="546"/>
    </location>
</feature>
<evidence type="ECO:0000259" key="5">
    <source>
        <dbReference type="Pfam" id="PF07989"/>
    </source>
</evidence>
<dbReference type="OrthoDB" id="10255000at2759"/>
<evidence type="ECO:0000313" key="7">
    <source>
        <dbReference type="Proteomes" id="UP000759537"/>
    </source>
</evidence>
<keyword evidence="7" id="KW-1185">Reference proteome</keyword>
<feature type="compositionally biased region" description="Basic and acidic residues" evidence="4">
    <location>
        <begin position="585"/>
        <end position="618"/>
    </location>
</feature>
<dbReference type="Gene3D" id="1.10.287.1490">
    <property type="match status" value="3"/>
</dbReference>
<feature type="domain" description="Centrosomin N-terminal motif 1" evidence="5">
    <location>
        <begin position="131"/>
        <end position="203"/>
    </location>
</feature>
<dbReference type="GO" id="GO:0008017">
    <property type="term" value="F:microtubule binding"/>
    <property type="evidence" value="ECO:0007669"/>
    <property type="project" value="TreeGrafter"/>
</dbReference>
<name>A0A9P5TBW1_9AGAM</name>
<dbReference type="GO" id="GO:0035371">
    <property type="term" value="C:microtubule plus-end"/>
    <property type="evidence" value="ECO:0007669"/>
    <property type="project" value="TreeGrafter"/>
</dbReference>
<dbReference type="PANTHER" id="PTHR46930:SF1">
    <property type="entry name" value="CDK5 REGULATORY SUBUNIT-ASSOCIATED PROTEIN 2"/>
    <property type="match status" value="1"/>
</dbReference>
<dbReference type="GO" id="GO:0005737">
    <property type="term" value="C:cytoplasm"/>
    <property type="evidence" value="ECO:0007669"/>
    <property type="project" value="UniProtKB-SubCell"/>
</dbReference>
<comment type="caution">
    <text evidence="6">The sequence shown here is derived from an EMBL/GenBank/DDBJ whole genome shotgun (WGS) entry which is preliminary data.</text>
</comment>
<reference evidence="6" key="2">
    <citation type="journal article" date="2020" name="Nat. Commun.">
        <title>Large-scale genome sequencing of mycorrhizal fungi provides insights into the early evolution of symbiotic traits.</title>
        <authorList>
            <person name="Miyauchi S."/>
            <person name="Kiss E."/>
            <person name="Kuo A."/>
            <person name="Drula E."/>
            <person name="Kohler A."/>
            <person name="Sanchez-Garcia M."/>
            <person name="Morin E."/>
            <person name="Andreopoulos B."/>
            <person name="Barry K.W."/>
            <person name="Bonito G."/>
            <person name="Buee M."/>
            <person name="Carver A."/>
            <person name="Chen C."/>
            <person name="Cichocki N."/>
            <person name="Clum A."/>
            <person name="Culley D."/>
            <person name="Crous P.W."/>
            <person name="Fauchery L."/>
            <person name="Girlanda M."/>
            <person name="Hayes R.D."/>
            <person name="Keri Z."/>
            <person name="LaButti K."/>
            <person name="Lipzen A."/>
            <person name="Lombard V."/>
            <person name="Magnuson J."/>
            <person name="Maillard F."/>
            <person name="Murat C."/>
            <person name="Nolan M."/>
            <person name="Ohm R.A."/>
            <person name="Pangilinan J."/>
            <person name="Pereira M.F."/>
            <person name="Perotto S."/>
            <person name="Peter M."/>
            <person name="Pfister S."/>
            <person name="Riley R."/>
            <person name="Sitrit Y."/>
            <person name="Stielow J.B."/>
            <person name="Szollosi G."/>
            <person name="Zifcakova L."/>
            <person name="Stursova M."/>
            <person name="Spatafora J.W."/>
            <person name="Tedersoo L."/>
            <person name="Vaario L.M."/>
            <person name="Yamada A."/>
            <person name="Yan M."/>
            <person name="Wang P."/>
            <person name="Xu J."/>
            <person name="Bruns T."/>
            <person name="Baldrian P."/>
            <person name="Vilgalys R."/>
            <person name="Dunand C."/>
            <person name="Henrissat B."/>
            <person name="Grigoriev I.V."/>
            <person name="Hibbett D."/>
            <person name="Nagy L.G."/>
            <person name="Martin F.M."/>
        </authorList>
    </citation>
    <scope>NUCLEOTIDE SEQUENCE</scope>
    <source>
        <strain evidence="6">Prilba</strain>
    </source>
</reference>
<dbReference type="GO" id="GO:0001578">
    <property type="term" value="P:microtubule bundle formation"/>
    <property type="evidence" value="ECO:0007669"/>
    <property type="project" value="TreeGrafter"/>
</dbReference>
<feature type="coiled-coil region" evidence="3">
    <location>
        <begin position="189"/>
        <end position="290"/>
    </location>
</feature>
<feature type="coiled-coil region" evidence="3">
    <location>
        <begin position="667"/>
        <end position="701"/>
    </location>
</feature>
<evidence type="ECO:0000256" key="1">
    <source>
        <dbReference type="ARBA" id="ARBA00004496"/>
    </source>
</evidence>
<dbReference type="AlphaFoldDB" id="A0A9P5TBW1"/>
<organism evidence="6 7">
    <name type="scientific">Russula ochroleuca</name>
    <dbReference type="NCBI Taxonomy" id="152965"/>
    <lineage>
        <taxon>Eukaryota</taxon>
        <taxon>Fungi</taxon>
        <taxon>Dikarya</taxon>
        <taxon>Basidiomycota</taxon>
        <taxon>Agaricomycotina</taxon>
        <taxon>Agaricomycetes</taxon>
        <taxon>Russulales</taxon>
        <taxon>Russulaceae</taxon>
        <taxon>Russula</taxon>
    </lineage>
</organism>
<dbReference type="Proteomes" id="UP000759537">
    <property type="component" value="Unassembled WGS sequence"/>
</dbReference>
<dbReference type="InterPro" id="IPR012943">
    <property type="entry name" value="Cnn_1N"/>
</dbReference>
<feature type="region of interest" description="Disordered" evidence="4">
    <location>
        <begin position="585"/>
        <end position="622"/>
    </location>
</feature>
<dbReference type="EMBL" id="WHVB01000004">
    <property type="protein sequence ID" value="KAF8483441.1"/>
    <property type="molecule type" value="Genomic_DNA"/>
</dbReference>
<dbReference type="PANTHER" id="PTHR46930">
    <property type="entry name" value="CDK5 REGULATORY SUBUNIT-ASSOCIATED PROTEIN 2"/>
    <property type="match status" value="1"/>
</dbReference>
<keyword evidence="3" id="KW-0175">Coiled coil</keyword>
<feature type="region of interest" description="Disordered" evidence="4">
    <location>
        <begin position="34"/>
        <end position="132"/>
    </location>
</feature>
<dbReference type="GO" id="GO:0007059">
    <property type="term" value="P:chromosome segregation"/>
    <property type="evidence" value="ECO:0007669"/>
    <property type="project" value="TreeGrafter"/>
</dbReference>
<sequence length="1039" mass="118529">MSAALNQQADSSFQSLGTPDLSLGSLISAISTPAKALRVSSVSSQTTAPSSAPISTPSPPHAHIRRKGDEATPVALRRHIAGREDDDDPDADALNASRKEDNWEGDLGTPLNTRGKRSKSNATNPKGTNLTLRDQEKHIDNLKKENFNIKLKVHFLEERLAQLAPDQVEAALKQNINLKIEVQQRGMELKKVRKLVLELENELQRIQRGDAARSSRERELEVLLEKREHDIRELRRRLSSESGEDDAALREAEERNVELEDELENVRHLLEENMDELERLKDIVEQREEDTGGSSGRRHIGALEEEIRDLKGALDEHAGVLAQREDEKDELIDHNEALLLQIEDLQHRREAETIERSQSRAMVLEERESREAIEDDLNVLRDKLAAANIELQQKDDELNFKSQEITELIGEHRSILDDVEGEWKGEVDEAKTQIEELRDALAERNAESDELRMQIAELETNTNALHDKFEAALAHLEQEAEEKDEEIALANSEIEQLGHRIYELEEDAEELERINDRARDDETVERERLEALTVALKEKAAHLKGELQEMTELYEACSQDILAHRARQEELAQHVEDLVGEIRKERDAREHAESQVEKSNRDFDSEMRRSRRAYEAHEASAQTVQTELARVQSLLGQREADVAALQAALSAQEAAAKTQGENATTARFSLQLEADRLKRDLERLEDELTRARKDLHERETRMRERDGVIDTLHTENRELAAQVAAQSQARLNVSDKLDLAQSSLNTAEAEAATLRSRVQELEQRLSKDQRSLLAAENQFRDQVTERNTLLLTIYQYMDKILGVDKTPKKGGQAETKPYTNFGVFHDNLISRLKSLSQIQVDFEKRAKDAEARYTEKLSEIRKSLDNRWRQLDKFESSVKQYADTKTTWRRKLSAKEGELEAAKTTLSDLTSQLAILKRPTPGDSNEVKALMIRANNAERRLANAQNQLAAAEEKMAAMNQKTTAADSKWEARVKEYETRLRAAEEKVKRERQGYKERVLELENQIKSLQRQRELAEKRNHQLADIEAKVPPHKLASPAR</sequence>
<protein>
    <recommendedName>
        <fullName evidence="5">Centrosomin N-terminal motif 1 domain-containing protein</fullName>
    </recommendedName>
</protein>
<keyword evidence="2" id="KW-0963">Cytoplasm</keyword>
<dbReference type="InterPro" id="IPR042791">
    <property type="entry name" value="CDK5RAP2"/>
</dbReference>
<proteinExistence type="predicted"/>
<dbReference type="GO" id="GO:0043015">
    <property type="term" value="F:gamma-tubulin binding"/>
    <property type="evidence" value="ECO:0007669"/>
    <property type="project" value="TreeGrafter"/>
</dbReference>
<dbReference type="GO" id="GO:0090266">
    <property type="term" value="P:regulation of mitotic cell cycle spindle assembly checkpoint"/>
    <property type="evidence" value="ECO:0007669"/>
    <property type="project" value="TreeGrafter"/>
</dbReference>
<dbReference type="GO" id="GO:0000132">
    <property type="term" value="P:establishment of mitotic spindle orientation"/>
    <property type="evidence" value="ECO:0007669"/>
    <property type="project" value="TreeGrafter"/>
</dbReference>
<feature type="coiled-coil region" evidence="3">
    <location>
        <begin position="737"/>
        <end position="778"/>
    </location>
</feature>
<dbReference type="GO" id="GO:0097431">
    <property type="term" value="C:mitotic spindle pole"/>
    <property type="evidence" value="ECO:0007669"/>
    <property type="project" value="TreeGrafter"/>
</dbReference>
<dbReference type="Pfam" id="PF07989">
    <property type="entry name" value="Cnn_1N"/>
    <property type="match status" value="1"/>
</dbReference>
<feature type="coiled-coil region" evidence="3">
    <location>
        <begin position="132"/>
        <end position="159"/>
    </location>
</feature>
<evidence type="ECO:0000256" key="2">
    <source>
        <dbReference type="ARBA" id="ARBA00022490"/>
    </source>
</evidence>